<feature type="binding site" description="axial binding residue" evidence="12">
    <location>
        <position position="197"/>
    </location>
    <ligand>
        <name>heme b</name>
        <dbReference type="ChEBI" id="CHEBI:60344"/>
    </ligand>
    <ligandPart>
        <name>Fe</name>
        <dbReference type="ChEBI" id="CHEBI:18248"/>
    </ligandPart>
</feature>
<dbReference type="PRINTS" id="PR00458">
    <property type="entry name" value="PEROXIDASE"/>
</dbReference>
<feature type="binding site" evidence="12">
    <location>
        <position position="75"/>
    </location>
    <ligand>
        <name>Ca(2+)</name>
        <dbReference type="ChEBI" id="CHEBI:29108"/>
        <label>1</label>
    </ligand>
</feature>
<dbReference type="GO" id="GO:0046872">
    <property type="term" value="F:metal ion binding"/>
    <property type="evidence" value="ECO:0007669"/>
    <property type="project" value="UniProtKB-UniRule"/>
</dbReference>
<dbReference type="GO" id="GO:0005576">
    <property type="term" value="C:extracellular region"/>
    <property type="evidence" value="ECO:0007669"/>
    <property type="project" value="UniProtKB-SubCell"/>
</dbReference>
<feature type="active site" description="Proton acceptor" evidence="10">
    <location>
        <position position="67"/>
    </location>
</feature>
<evidence type="ECO:0000256" key="10">
    <source>
        <dbReference type="PIRSR" id="PIRSR600823-1"/>
    </source>
</evidence>
<dbReference type="InterPro" id="IPR019794">
    <property type="entry name" value="Peroxidases_AS"/>
</dbReference>
<dbReference type="GO" id="GO:0006979">
    <property type="term" value="P:response to oxidative stress"/>
    <property type="evidence" value="ECO:0007669"/>
    <property type="project" value="UniProtKB-UniRule"/>
</dbReference>
<feature type="binding site" evidence="12">
    <location>
        <position position="68"/>
    </location>
    <ligand>
        <name>Ca(2+)</name>
        <dbReference type="ChEBI" id="CHEBI:29108"/>
        <label>1</label>
    </ligand>
</feature>
<keyword evidence="8 12" id="KW-0408">Iron</keyword>
<feature type="binding site" evidence="12">
    <location>
        <position position="91"/>
    </location>
    <ligand>
        <name>Ca(2+)</name>
        <dbReference type="ChEBI" id="CHEBI:29108"/>
        <label>1</label>
    </ligand>
</feature>
<evidence type="ECO:0000256" key="14">
    <source>
        <dbReference type="PIRSR" id="PIRSR600823-5"/>
    </source>
</evidence>
<dbReference type="GO" id="GO:0042744">
    <property type="term" value="P:hydrogen peroxide catabolic process"/>
    <property type="evidence" value="ECO:0007669"/>
    <property type="project" value="UniProtKB-KW"/>
</dbReference>
<keyword evidence="15" id="KW-0732">Signal</keyword>
<dbReference type="Gene3D" id="1.10.520.10">
    <property type="match status" value="1"/>
</dbReference>
<feature type="disulfide bond" evidence="14">
    <location>
        <begin position="69"/>
        <end position="74"/>
    </location>
</feature>
<feature type="domain" description="Plant heme peroxidase family profile" evidence="16">
    <location>
        <begin position="56"/>
        <end position="351"/>
    </location>
</feature>
<dbReference type="EMBL" id="CM000881">
    <property type="protein sequence ID" value="KQK07693.1"/>
    <property type="molecule type" value="Genomic_DNA"/>
</dbReference>
<feature type="disulfide bond" evidence="14">
    <location>
        <begin position="123"/>
        <end position="347"/>
    </location>
</feature>
<dbReference type="PROSITE" id="PS00436">
    <property type="entry name" value="PEROXIDASE_2"/>
    <property type="match status" value="1"/>
</dbReference>
<evidence type="ECO:0000259" key="16">
    <source>
        <dbReference type="PROSITE" id="PS50873"/>
    </source>
</evidence>
<name>I1HM82_BRADI</name>
<keyword evidence="7 15" id="KW-0560">Oxidoreductase</keyword>
<feature type="binding site" evidence="12">
    <location>
        <position position="73"/>
    </location>
    <ligand>
        <name>Ca(2+)</name>
        <dbReference type="ChEBI" id="CHEBI:29108"/>
        <label>1</label>
    </ligand>
</feature>
<evidence type="ECO:0000256" key="5">
    <source>
        <dbReference type="ARBA" id="ARBA00022723"/>
    </source>
</evidence>
<dbReference type="FunFam" id="1.10.520.10:FF:000015">
    <property type="entry name" value="Peroxidase"/>
    <property type="match status" value="1"/>
</dbReference>
<proteinExistence type="inferred from homology"/>
<feature type="binding site" evidence="12">
    <location>
        <position position="77"/>
    </location>
    <ligand>
        <name>Ca(2+)</name>
        <dbReference type="ChEBI" id="CHEBI:29108"/>
        <label>1</label>
    </ligand>
</feature>
<dbReference type="OMA" id="NAMAEYM"/>
<feature type="binding site" evidence="12">
    <location>
        <position position="276"/>
    </location>
    <ligand>
        <name>Ca(2+)</name>
        <dbReference type="ChEBI" id="CHEBI:29108"/>
        <label>2</label>
    </ligand>
</feature>
<evidence type="ECO:0000256" key="12">
    <source>
        <dbReference type="PIRSR" id="PIRSR600823-3"/>
    </source>
</evidence>
<dbReference type="Gramene" id="KQK07693">
    <property type="protein sequence ID" value="KQK07693"/>
    <property type="gene ID" value="BRADI_2g37047v3"/>
</dbReference>
<evidence type="ECO:0000256" key="8">
    <source>
        <dbReference type="ARBA" id="ARBA00023004"/>
    </source>
</evidence>
<keyword evidence="5 12" id="KW-0479">Metal-binding</keyword>
<evidence type="ECO:0000256" key="11">
    <source>
        <dbReference type="PIRSR" id="PIRSR600823-2"/>
    </source>
</evidence>
<feature type="binding site" evidence="12">
    <location>
        <position position="253"/>
    </location>
    <ligand>
        <name>Ca(2+)</name>
        <dbReference type="ChEBI" id="CHEBI:29108"/>
        <label>2</label>
    </ligand>
</feature>
<dbReference type="HOGENOM" id="CLU_010543_0_1_1"/>
<evidence type="ECO:0000256" key="1">
    <source>
        <dbReference type="ARBA" id="ARBA00000189"/>
    </source>
</evidence>
<dbReference type="InterPro" id="IPR019793">
    <property type="entry name" value="Peroxidases_heam-ligand_BS"/>
</dbReference>
<evidence type="ECO:0000256" key="7">
    <source>
        <dbReference type="ARBA" id="ARBA00023002"/>
    </source>
</evidence>
<comment type="similarity">
    <text evidence="15">Belongs to the peroxidase family. Classical plant (class III) peroxidase subfamily.</text>
</comment>
<dbReference type="GO" id="GO:0004601">
    <property type="term" value="F:peroxidase activity"/>
    <property type="evidence" value="ECO:0000318"/>
    <property type="project" value="GO_Central"/>
</dbReference>
<dbReference type="PROSITE" id="PS00435">
    <property type="entry name" value="PEROXIDASE_1"/>
    <property type="match status" value="1"/>
</dbReference>
<dbReference type="SUPFAM" id="SSF48113">
    <property type="entry name" value="Heme-dependent peroxidases"/>
    <property type="match status" value="1"/>
</dbReference>
<keyword evidence="4 15" id="KW-0349">Heme</keyword>
<dbReference type="RefSeq" id="XP_014754090.1">
    <property type="nucleotide sequence ID" value="XM_014898604.2"/>
</dbReference>
<dbReference type="InterPro" id="IPR010255">
    <property type="entry name" value="Haem_peroxidase_sf"/>
</dbReference>
<dbReference type="AlphaFoldDB" id="I1HM82"/>
<evidence type="ECO:0000313" key="18">
    <source>
        <dbReference type="EnsemblPlants" id="KQK07693"/>
    </source>
</evidence>
<dbReference type="Gene3D" id="1.10.420.10">
    <property type="entry name" value="Peroxidase, domain 2"/>
    <property type="match status" value="1"/>
</dbReference>
<evidence type="ECO:0000256" key="15">
    <source>
        <dbReference type="RuleBase" id="RU362060"/>
    </source>
</evidence>
<accession>I1HM82</accession>
<comment type="function">
    <text evidence="15">Removal of H(2)O(2), oxidation of toxic reductants, biosynthesis and degradation of lignin, suberization, auxin catabolism, response to environmental stresses such as wounding, pathogen attack and oxidative stress.</text>
</comment>
<dbReference type="OrthoDB" id="2113341at2759"/>
<dbReference type="EC" id="1.11.1.7" evidence="15"/>
<comment type="catalytic activity">
    <reaction evidence="1 15">
        <text>2 a phenolic donor + H2O2 = 2 a phenolic radical donor + 2 H2O</text>
        <dbReference type="Rhea" id="RHEA:56136"/>
        <dbReference type="ChEBI" id="CHEBI:15377"/>
        <dbReference type="ChEBI" id="CHEBI:16240"/>
        <dbReference type="ChEBI" id="CHEBI:139520"/>
        <dbReference type="ChEBI" id="CHEBI:139521"/>
        <dbReference type="EC" id="1.11.1.7"/>
    </reaction>
</comment>
<dbReference type="PANTHER" id="PTHR31235">
    <property type="entry name" value="PEROXIDASE 25-RELATED"/>
    <property type="match status" value="1"/>
</dbReference>
<evidence type="ECO:0000256" key="4">
    <source>
        <dbReference type="ARBA" id="ARBA00022617"/>
    </source>
</evidence>
<feature type="site" description="Transition state stabilizer" evidence="13">
    <location>
        <position position="63"/>
    </location>
</feature>
<dbReference type="Pfam" id="PF00141">
    <property type="entry name" value="peroxidase"/>
    <property type="match status" value="1"/>
</dbReference>
<evidence type="ECO:0000256" key="2">
    <source>
        <dbReference type="ARBA" id="ARBA00006873"/>
    </source>
</evidence>
<feature type="binding site" evidence="12">
    <location>
        <position position="71"/>
    </location>
    <ligand>
        <name>Ca(2+)</name>
        <dbReference type="ChEBI" id="CHEBI:29108"/>
        <label>1</label>
    </ligand>
</feature>
<dbReference type="eggNOG" id="ENOG502QPX7">
    <property type="taxonomic scope" value="Eukaryota"/>
</dbReference>
<keyword evidence="6 12" id="KW-0106">Calcium</keyword>
<keyword evidence="19" id="KW-1185">Reference proteome</keyword>
<dbReference type="GeneID" id="106866071"/>
<evidence type="ECO:0000313" key="19">
    <source>
        <dbReference type="Proteomes" id="UP000008810"/>
    </source>
</evidence>
<dbReference type="GO" id="GO:0140825">
    <property type="term" value="F:lactoperoxidase activity"/>
    <property type="evidence" value="ECO:0007669"/>
    <property type="project" value="UniProtKB-EC"/>
</dbReference>
<comment type="cofactor">
    <cofactor evidence="12 15">
        <name>heme b</name>
        <dbReference type="ChEBI" id="CHEBI:60344"/>
    </cofactor>
    <text evidence="12 15">Binds 1 heme b (iron(II)-protoporphyrin IX) group per subunit.</text>
</comment>
<gene>
    <name evidence="18" type="primary">LOC106866071</name>
    <name evidence="17" type="ORF">BRADI_2g37047v3</name>
</gene>
<dbReference type="PROSITE" id="PS50873">
    <property type="entry name" value="PEROXIDASE_4"/>
    <property type="match status" value="1"/>
</dbReference>
<dbReference type="KEGG" id="bdi:106866071"/>
<reference evidence="18" key="3">
    <citation type="submission" date="2018-08" db="UniProtKB">
        <authorList>
            <consortium name="EnsemblPlants"/>
        </authorList>
    </citation>
    <scope>IDENTIFICATION</scope>
    <source>
        <strain evidence="18">cv. Bd21</strain>
    </source>
</reference>
<evidence type="ECO:0000256" key="6">
    <source>
        <dbReference type="ARBA" id="ARBA00022837"/>
    </source>
</evidence>
<dbReference type="GO" id="GO:0006950">
    <property type="term" value="P:response to stress"/>
    <property type="evidence" value="ECO:0000318"/>
    <property type="project" value="GO_Central"/>
</dbReference>
<feature type="chain" id="PRO_5013982725" description="Peroxidase" evidence="15">
    <location>
        <begin position="30"/>
        <end position="351"/>
    </location>
</feature>
<comment type="subcellular location">
    <subcellularLocation>
        <location evidence="15">Secreted</location>
    </subcellularLocation>
</comment>
<evidence type="ECO:0000256" key="9">
    <source>
        <dbReference type="ARBA" id="ARBA00023324"/>
    </source>
</evidence>
<dbReference type="InterPro" id="IPR002016">
    <property type="entry name" value="Haem_peroxidase"/>
</dbReference>
<reference evidence="17 18" key="1">
    <citation type="journal article" date="2010" name="Nature">
        <title>Genome sequencing and analysis of the model grass Brachypodium distachyon.</title>
        <authorList>
            <consortium name="International Brachypodium Initiative"/>
        </authorList>
    </citation>
    <scope>NUCLEOTIDE SEQUENCE [LARGE SCALE GENOMIC DNA]</scope>
    <source>
        <strain evidence="17 18">Bd21</strain>
    </source>
</reference>
<organism evidence="18">
    <name type="scientific">Brachypodium distachyon</name>
    <name type="common">Purple false brome</name>
    <name type="synonym">Trachynia distachya</name>
    <dbReference type="NCBI Taxonomy" id="15368"/>
    <lineage>
        <taxon>Eukaryota</taxon>
        <taxon>Viridiplantae</taxon>
        <taxon>Streptophyta</taxon>
        <taxon>Embryophyta</taxon>
        <taxon>Tracheophyta</taxon>
        <taxon>Spermatophyta</taxon>
        <taxon>Magnoliopsida</taxon>
        <taxon>Liliopsida</taxon>
        <taxon>Poales</taxon>
        <taxon>Poaceae</taxon>
        <taxon>BOP clade</taxon>
        <taxon>Pooideae</taxon>
        <taxon>Stipodae</taxon>
        <taxon>Brachypodieae</taxon>
        <taxon>Brachypodium</taxon>
    </lineage>
</organism>
<keyword evidence="9 15" id="KW-0376">Hydrogen peroxide</keyword>
<keyword evidence="3 15" id="KW-0575">Peroxidase</keyword>
<evidence type="ECO:0000256" key="13">
    <source>
        <dbReference type="PIRSR" id="PIRSR600823-4"/>
    </source>
</evidence>
<dbReference type="InterPro" id="IPR000823">
    <property type="entry name" value="Peroxidase_pln"/>
</dbReference>
<feature type="signal peptide" evidence="15">
    <location>
        <begin position="1"/>
        <end position="29"/>
    </location>
</feature>
<sequence>MVKFSAGCVALSLCCCLWLAFLAGLPAEAARGGKKETVEETVKRVVGTAMEGSGRRLGAALVRLLFHDCWVQGCDASVLLDTVPAGSGTGEKDAKNNNGLDGFNLIDDIKAELVRLGETNVSCADILVLAARDATAILSGGTINYAIKRGRVDGVVSSASDADAILPPSTFKIKQLKDNFALKGFTTRELVALSGAHAVGVAHLQSFADRLNSSTETPIDGAYRNALRNHTEAQKTAQGTNDPIELNNIRDMDGKFQTDAGYDATGVNTAVVGVLDNSYYKANLQNRVLFRSDWELRNDTDTAANAGIALAEFGSSASKWFVAFSNAMAKLSDLRAEGPRFEIRKNCRKIN</sequence>
<evidence type="ECO:0000256" key="3">
    <source>
        <dbReference type="ARBA" id="ARBA00022559"/>
    </source>
</evidence>
<keyword evidence="14" id="KW-1015">Disulfide bond</keyword>
<dbReference type="GO" id="GO:0009505">
    <property type="term" value="C:plant-type cell wall"/>
    <property type="evidence" value="ECO:0000318"/>
    <property type="project" value="GO_Central"/>
</dbReference>
<comment type="cofactor">
    <cofactor evidence="12 15">
        <name>Ca(2+)</name>
        <dbReference type="ChEBI" id="CHEBI:29108"/>
    </cofactor>
    <text evidence="12 15">Binds 2 calcium ions per subunit.</text>
</comment>
<evidence type="ECO:0000313" key="17">
    <source>
        <dbReference type="EMBL" id="KQK07693.1"/>
    </source>
</evidence>
<keyword evidence="15" id="KW-0964">Secreted</keyword>
<dbReference type="PRINTS" id="PR00461">
    <property type="entry name" value="PLPEROXIDASE"/>
</dbReference>
<reference evidence="17" key="2">
    <citation type="submission" date="2017-06" db="EMBL/GenBank/DDBJ databases">
        <title>WGS assembly of Brachypodium distachyon.</title>
        <authorList>
            <consortium name="The International Brachypodium Initiative"/>
            <person name="Lucas S."/>
            <person name="Harmon-Smith M."/>
            <person name="Lail K."/>
            <person name="Tice H."/>
            <person name="Grimwood J."/>
            <person name="Bruce D."/>
            <person name="Barry K."/>
            <person name="Shu S."/>
            <person name="Lindquist E."/>
            <person name="Wang M."/>
            <person name="Pitluck S."/>
            <person name="Vogel J.P."/>
            <person name="Garvin D.F."/>
            <person name="Mockler T.C."/>
            <person name="Schmutz J."/>
            <person name="Rokhsar D."/>
            <person name="Bevan M.W."/>
        </authorList>
    </citation>
    <scope>NUCLEOTIDE SEQUENCE</scope>
    <source>
        <strain evidence="17">Bd21</strain>
    </source>
</reference>
<protein>
    <recommendedName>
        <fullName evidence="15">Peroxidase</fullName>
        <ecNumber evidence="15">1.11.1.7</ecNumber>
    </recommendedName>
</protein>
<feature type="binding site" evidence="11">
    <location>
        <position position="167"/>
    </location>
    <ligand>
        <name>substrate</name>
    </ligand>
</feature>
<dbReference type="GO" id="GO:0020037">
    <property type="term" value="F:heme binding"/>
    <property type="evidence" value="ECO:0007669"/>
    <property type="project" value="UniProtKB-UniRule"/>
</dbReference>
<comment type="similarity">
    <text evidence="2">Belongs to the peroxidase family. Ascorbate peroxidase subfamily.</text>
</comment>
<dbReference type="Proteomes" id="UP000008810">
    <property type="component" value="Chromosome 2"/>
</dbReference>
<dbReference type="EnsemblPlants" id="KQK07693">
    <property type="protein sequence ID" value="KQK07693"/>
    <property type="gene ID" value="BRADI_2g37047v3"/>
</dbReference>